<evidence type="ECO:0000256" key="6">
    <source>
        <dbReference type="ARBA" id="ARBA00022723"/>
    </source>
</evidence>
<keyword evidence="11 14" id="KW-0520">NAD</keyword>
<dbReference type="InterPro" id="IPR006674">
    <property type="entry name" value="HD_domain"/>
</dbReference>
<dbReference type="UniPathway" id="UPA00253">
    <property type="reaction ID" value="UER00332"/>
</dbReference>
<dbReference type="Gene3D" id="3.40.50.620">
    <property type="entry name" value="HUPs"/>
    <property type="match status" value="1"/>
</dbReference>
<dbReference type="InterPro" id="IPR004821">
    <property type="entry name" value="Cyt_trans-like"/>
</dbReference>
<evidence type="ECO:0000256" key="2">
    <source>
        <dbReference type="ARBA" id="ARBA00005019"/>
    </source>
</evidence>
<dbReference type="EC" id="2.7.7.18" evidence="14"/>
<evidence type="ECO:0000256" key="1">
    <source>
        <dbReference type="ARBA" id="ARBA00002324"/>
    </source>
</evidence>
<evidence type="ECO:0000256" key="12">
    <source>
        <dbReference type="ARBA" id="ARBA00048721"/>
    </source>
</evidence>
<evidence type="ECO:0000256" key="3">
    <source>
        <dbReference type="ARBA" id="ARBA00022642"/>
    </source>
</evidence>
<evidence type="ECO:0000256" key="9">
    <source>
        <dbReference type="ARBA" id="ARBA00022840"/>
    </source>
</evidence>
<dbReference type="NCBIfam" id="TIGR00277">
    <property type="entry name" value="HDIG"/>
    <property type="match status" value="1"/>
</dbReference>
<dbReference type="Gene3D" id="1.10.3210.10">
    <property type="entry name" value="Hypothetical protein af1432"/>
    <property type="match status" value="1"/>
</dbReference>
<dbReference type="GO" id="GO:0046872">
    <property type="term" value="F:metal ion binding"/>
    <property type="evidence" value="ECO:0007669"/>
    <property type="project" value="UniProtKB-KW"/>
</dbReference>
<dbReference type="GO" id="GO:0005524">
    <property type="term" value="F:ATP binding"/>
    <property type="evidence" value="ECO:0007669"/>
    <property type="project" value="UniProtKB-KW"/>
</dbReference>
<keyword evidence="3 14" id="KW-0662">Pyridine nucleotide biosynthesis</keyword>
<keyword evidence="7 14" id="KW-0547">Nucleotide-binding</keyword>
<evidence type="ECO:0000313" key="16">
    <source>
        <dbReference type="EMBL" id="EGV00317.1"/>
    </source>
</evidence>
<dbReference type="NCBIfam" id="TIGR00482">
    <property type="entry name" value="nicotinate (nicotinamide) nucleotide adenylyltransferase"/>
    <property type="match status" value="1"/>
</dbReference>
<dbReference type="EMBL" id="AFXA01000009">
    <property type="protein sequence ID" value="EGV00317.1"/>
    <property type="molecule type" value="Genomic_DNA"/>
</dbReference>
<comment type="pathway">
    <text evidence="2 14">Cofactor biosynthesis; NAD(+) biosynthesis; deamido-NAD(+) from nicotinate D-ribonucleotide: step 1/1.</text>
</comment>
<evidence type="ECO:0000256" key="4">
    <source>
        <dbReference type="ARBA" id="ARBA00022679"/>
    </source>
</evidence>
<dbReference type="NCBIfam" id="TIGR00125">
    <property type="entry name" value="cyt_tran_rel"/>
    <property type="match status" value="1"/>
</dbReference>
<dbReference type="NCBIfam" id="TIGR00488">
    <property type="entry name" value="bis(5'-nucleosyl)-tetraphosphatase (symmetrical) YqeK"/>
    <property type="match status" value="1"/>
</dbReference>
<dbReference type="GO" id="GO:0004515">
    <property type="term" value="F:nicotinate-nucleotide adenylyltransferase activity"/>
    <property type="evidence" value="ECO:0007669"/>
    <property type="project" value="UniProtKB-UniRule"/>
</dbReference>
<dbReference type="STRING" id="1037410.MCSF7_00889"/>
<dbReference type="InterPro" id="IPR014729">
    <property type="entry name" value="Rossmann-like_a/b/a_fold"/>
</dbReference>
<comment type="caution">
    <text evidence="16">The sequence shown here is derived from an EMBL/GenBank/DDBJ whole genome shotgun (WGS) entry which is preliminary data.</text>
</comment>
<dbReference type="eggNOG" id="COG1057">
    <property type="taxonomic scope" value="Bacteria"/>
</dbReference>
<evidence type="ECO:0000256" key="7">
    <source>
        <dbReference type="ARBA" id="ARBA00022741"/>
    </source>
</evidence>
<accession>F9UJX1</accession>
<keyword evidence="4 14" id="KW-0808">Transferase</keyword>
<dbReference type="SUPFAM" id="SSF109604">
    <property type="entry name" value="HD-domain/PDEase-like"/>
    <property type="match status" value="1"/>
</dbReference>
<evidence type="ECO:0000256" key="8">
    <source>
        <dbReference type="ARBA" id="ARBA00022801"/>
    </source>
</evidence>
<protein>
    <recommendedName>
        <fullName evidence="14">Probable nicotinate-nucleotide adenylyltransferase</fullName>
        <ecNumber evidence="14">2.7.7.18</ecNumber>
    </recommendedName>
    <alternativeName>
        <fullName evidence="14">Deamido-NAD(+) diphosphorylase</fullName>
    </alternativeName>
    <alternativeName>
        <fullName evidence="14">Deamido-NAD(+) pyrophosphorylase</fullName>
    </alternativeName>
    <alternativeName>
        <fullName evidence="14">Nicotinate mononucleotide adenylyltransferase</fullName>
        <shortName evidence="14">NaMN adenylyltransferase</shortName>
    </alternativeName>
</protein>
<name>F9UJX1_9BACT</name>
<dbReference type="NCBIfam" id="NF005519">
    <property type="entry name" value="PRK07152.1"/>
    <property type="match status" value="1"/>
</dbReference>
<evidence type="ECO:0000313" key="17">
    <source>
        <dbReference type="Proteomes" id="UP000004978"/>
    </source>
</evidence>
<dbReference type="NCBIfam" id="NF000840">
    <property type="entry name" value="PRK00071.1-3"/>
    <property type="match status" value="1"/>
</dbReference>
<dbReference type="InterPro" id="IPR005249">
    <property type="entry name" value="YqeK"/>
</dbReference>
<dbReference type="PANTHER" id="PTHR39321:SF3">
    <property type="entry name" value="PHOSPHOPANTETHEINE ADENYLYLTRANSFERASE"/>
    <property type="match status" value="1"/>
</dbReference>
<sequence>MKIALFGGSFNPIHNGHLKIAKEAIKQLNLDKLIFVPAAKNPFKKKEAIASNEDRLKMLELALEKEEKMEISLFELKRGGVSYTFETIRYFKRKFPQDELFFIMGSDLLPKLNKWEHIDEISQSCKLVAFRRSKEINKINAKKYNVQILKNELQEESSTAVRSGVFDYVPLEVNKYIGANFLYAKEILHNTLKKYPELANHCVKTAEFAVQLAKSIKYDAKSAYYAGLFHDIAKKVSKENSREFLSNFLTKDEMNNVHDYQLHQLMGHYWLKHEYKITNQAVLRAIKVHTGMDLEMYTLDKILFIADKICEGRRFKGVQKLRELCLTNFDEGFKEVVKINHQFNLDKGVVFTPEAIEIYKKWMS</sequence>
<keyword evidence="17" id="KW-1185">Reference proteome</keyword>
<keyword evidence="5 14" id="KW-0548">Nucleotidyltransferase</keyword>
<evidence type="ECO:0000256" key="11">
    <source>
        <dbReference type="ARBA" id="ARBA00023027"/>
    </source>
</evidence>
<gene>
    <name evidence="14 16" type="primary">nadD</name>
    <name evidence="16" type="ORF">MCSF7_00889</name>
</gene>
<dbReference type="Pfam" id="PF01966">
    <property type="entry name" value="HD"/>
    <property type="match status" value="1"/>
</dbReference>
<dbReference type="RefSeq" id="WP_006608588.1">
    <property type="nucleotide sequence ID" value="NZ_AFXA01000009.1"/>
</dbReference>
<dbReference type="SUPFAM" id="SSF52374">
    <property type="entry name" value="Nucleotidylyl transferase"/>
    <property type="match status" value="1"/>
</dbReference>
<dbReference type="InterPro" id="IPR003607">
    <property type="entry name" value="HD/PDEase_dom"/>
</dbReference>
<dbReference type="SMART" id="SM00471">
    <property type="entry name" value="HDc"/>
    <property type="match status" value="1"/>
</dbReference>
<keyword evidence="9 14" id="KW-0067">ATP-binding</keyword>
<proteinExistence type="inferred from homology"/>
<dbReference type="PANTHER" id="PTHR39321">
    <property type="entry name" value="NICOTINATE-NUCLEOTIDE ADENYLYLTRANSFERASE-RELATED"/>
    <property type="match status" value="1"/>
</dbReference>
<organism evidence="16 17">
    <name type="scientific">Mycoplasmopsis columbina SF7</name>
    <dbReference type="NCBI Taxonomy" id="1037410"/>
    <lineage>
        <taxon>Bacteria</taxon>
        <taxon>Bacillati</taxon>
        <taxon>Mycoplasmatota</taxon>
        <taxon>Mycoplasmoidales</taxon>
        <taxon>Metamycoplasmataceae</taxon>
        <taxon>Mycoplasmopsis</taxon>
    </lineage>
</organism>
<dbReference type="CDD" id="cd02165">
    <property type="entry name" value="NMNAT"/>
    <property type="match status" value="1"/>
</dbReference>
<comment type="catalytic activity">
    <reaction evidence="13">
        <text>P(1),P(4)-bis(5'-adenosyl) tetraphosphate + H2O = 2 ADP + 2 H(+)</text>
        <dbReference type="Rhea" id="RHEA:24252"/>
        <dbReference type="ChEBI" id="CHEBI:15377"/>
        <dbReference type="ChEBI" id="CHEBI:15378"/>
        <dbReference type="ChEBI" id="CHEBI:58141"/>
        <dbReference type="ChEBI" id="CHEBI:456216"/>
        <dbReference type="EC" id="3.6.1.41"/>
    </reaction>
</comment>
<reference evidence="16 17" key="1">
    <citation type="journal article" date="2013" name="Genome Announc.">
        <title>Genome Sequence of Mycoplasma columbinum Strain SF7.</title>
        <authorList>
            <person name="Guo Z."/>
            <person name="Xu X."/>
            <person name="Zheng Q."/>
            <person name="Li T."/>
            <person name="Kuang S."/>
            <person name="Zhang Z."/>
            <person name="Chen Y."/>
            <person name="Lu X."/>
            <person name="Zhou R."/>
            <person name="Bi D."/>
            <person name="Jin H."/>
        </authorList>
    </citation>
    <scope>NUCLEOTIDE SEQUENCE [LARGE SCALE GENOMIC DNA]</scope>
    <source>
        <strain evidence="16 17">SF7</strain>
    </source>
</reference>
<dbReference type="InterPro" id="IPR005248">
    <property type="entry name" value="NadD/NMNAT"/>
</dbReference>
<dbReference type="Pfam" id="PF01467">
    <property type="entry name" value="CTP_transf_like"/>
    <property type="match status" value="1"/>
</dbReference>
<dbReference type="eggNOG" id="COG1713">
    <property type="taxonomic scope" value="Bacteria"/>
</dbReference>
<comment type="similarity">
    <text evidence="14">Belongs to the NadD family.</text>
</comment>
<dbReference type="HAMAP" id="MF_00244">
    <property type="entry name" value="NaMN_adenylyltr"/>
    <property type="match status" value="1"/>
</dbReference>
<evidence type="ECO:0000256" key="5">
    <source>
        <dbReference type="ARBA" id="ARBA00022695"/>
    </source>
</evidence>
<dbReference type="GO" id="GO:0008803">
    <property type="term" value="F:bis(5'-nucleosyl)-tetraphosphatase (symmetrical) activity"/>
    <property type="evidence" value="ECO:0007669"/>
    <property type="project" value="UniProtKB-EC"/>
</dbReference>
<comment type="catalytic activity">
    <reaction evidence="12 14">
        <text>nicotinate beta-D-ribonucleotide + ATP + H(+) = deamido-NAD(+) + diphosphate</text>
        <dbReference type="Rhea" id="RHEA:22860"/>
        <dbReference type="ChEBI" id="CHEBI:15378"/>
        <dbReference type="ChEBI" id="CHEBI:30616"/>
        <dbReference type="ChEBI" id="CHEBI:33019"/>
        <dbReference type="ChEBI" id="CHEBI:57502"/>
        <dbReference type="ChEBI" id="CHEBI:58437"/>
        <dbReference type="EC" id="2.7.7.18"/>
    </reaction>
</comment>
<dbReference type="Proteomes" id="UP000004978">
    <property type="component" value="Unassembled WGS sequence"/>
</dbReference>
<feature type="domain" description="HD/PDEase" evidence="15">
    <location>
        <begin position="194"/>
        <end position="321"/>
    </location>
</feature>
<evidence type="ECO:0000256" key="14">
    <source>
        <dbReference type="HAMAP-Rule" id="MF_00244"/>
    </source>
</evidence>
<keyword evidence="10" id="KW-0408">Iron</keyword>
<dbReference type="GO" id="GO:0009435">
    <property type="term" value="P:NAD+ biosynthetic process"/>
    <property type="evidence" value="ECO:0007669"/>
    <property type="project" value="UniProtKB-UniRule"/>
</dbReference>
<comment type="function">
    <text evidence="1 14">Catalyzes the reversible adenylation of nicotinate mononucleotide (NaMN) to nicotinic acid adenine dinucleotide (NaAD).</text>
</comment>
<keyword evidence="8" id="KW-0378">Hydrolase</keyword>
<keyword evidence="6" id="KW-0479">Metal-binding</keyword>
<evidence type="ECO:0000256" key="13">
    <source>
        <dbReference type="ARBA" id="ARBA00049417"/>
    </source>
</evidence>
<evidence type="ECO:0000259" key="15">
    <source>
        <dbReference type="SMART" id="SM00471"/>
    </source>
</evidence>
<evidence type="ECO:0000256" key="10">
    <source>
        <dbReference type="ARBA" id="ARBA00023004"/>
    </source>
</evidence>
<dbReference type="AlphaFoldDB" id="F9UJX1"/>
<dbReference type="InterPro" id="IPR006675">
    <property type="entry name" value="HDIG_dom"/>
</dbReference>
<dbReference type="CDD" id="cd00077">
    <property type="entry name" value="HDc"/>
    <property type="match status" value="1"/>
</dbReference>